<dbReference type="Gene3D" id="2.40.30.170">
    <property type="match status" value="1"/>
</dbReference>
<feature type="domain" description="Multidrug resistance protein MdtA-like beta-barrel" evidence="6">
    <location>
        <begin position="211"/>
        <end position="293"/>
    </location>
</feature>
<dbReference type="GO" id="GO:0030313">
    <property type="term" value="C:cell envelope"/>
    <property type="evidence" value="ECO:0007669"/>
    <property type="project" value="UniProtKB-SubCell"/>
</dbReference>
<dbReference type="Pfam" id="PF25944">
    <property type="entry name" value="Beta-barrel_RND"/>
    <property type="match status" value="1"/>
</dbReference>
<dbReference type="GO" id="GO:0046677">
    <property type="term" value="P:response to antibiotic"/>
    <property type="evidence" value="ECO:0007669"/>
    <property type="project" value="TreeGrafter"/>
</dbReference>
<dbReference type="PROSITE" id="PS51257">
    <property type="entry name" value="PROKAR_LIPOPROTEIN"/>
    <property type="match status" value="1"/>
</dbReference>
<evidence type="ECO:0000259" key="7">
    <source>
        <dbReference type="Pfam" id="PF25967"/>
    </source>
</evidence>
<evidence type="ECO:0000259" key="5">
    <source>
        <dbReference type="Pfam" id="PF25917"/>
    </source>
</evidence>
<organism evidence="8 9">
    <name type="scientific">Alteromonas marina</name>
    <dbReference type="NCBI Taxonomy" id="203795"/>
    <lineage>
        <taxon>Bacteria</taxon>
        <taxon>Pseudomonadati</taxon>
        <taxon>Pseudomonadota</taxon>
        <taxon>Gammaproteobacteria</taxon>
        <taxon>Alteromonadales</taxon>
        <taxon>Alteromonadaceae</taxon>
        <taxon>Alteromonas/Salinimonas group</taxon>
        <taxon>Alteromonas</taxon>
    </lineage>
</organism>
<protein>
    <submittedName>
        <fullName evidence="8">Acriflavin resistance protein</fullName>
    </submittedName>
</protein>
<accession>A0A0B3Y6U2</accession>
<dbReference type="OrthoDB" id="9800613at2"/>
<dbReference type="InterPro" id="IPR058626">
    <property type="entry name" value="MdtA-like_b-barrel"/>
</dbReference>
<dbReference type="EMBL" id="JWLW01000019">
    <property type="protein sequence ID" value="KHT51352.1"/>
    <property type="molecule type" value="Genomic_DNA"/>
</dbReference>
<dbReference type="Pfam" id="PF25876">
    <property type="entry name" value="HH_MFP_RND"/>
    <property type="match status" value="1"/>
</dbReference>
<dbReference type="Gene3D" id="2.40.50.100">
    <property type="match status" value="1"/>
</dbReference>
<keyword evidence="9" id="KW-1185">Reference proteome</keyword>
<dbReference type="InterPro" id="IPR058624">
    <property type="entry name" value="MdtA-like_HH"/>
</dbReference>
<evidence type="ECO:0000256" key="2">
    <source>
        <dbReference type="ARBA" id="ARBA00009477"/>
    </source>
</evidence>
<dbReference type="Gene3D" id="2.40.420.20">
    <property type="match status" value="1"/>
</dbReference>
<sequence>MSRIFYVTAALITLLGVIGCSNEGEQAQQGAQQGMPAPSVSVVTLKQQPVVHEMVLPGRVSPSRQSQVRPQVDGVITERLFEEGAYVEKGQQLYQIDEARYLAQLNSAKADLKSVQANLKTLEAKARRYDDLVAQNAVSKQEYDDVIAQKEQAQAAISVAEAAVDVAKVNMGYTKVYAPIGGRISRSYVTEGTLVTTNQAQQLATITQLDPVYIDMQESGASIITLRQSMRKQGSMDVELTVDEVTGKRYEQKGSVKFSEVTVDESTGSVTLRAEMPNPDGVLLPGLFVKGHVITGRENALLVPQRATTRQPDGSLSVYVVNQNNEVEGRTLEIGKIYRDQYVVLNGVNEGEKVIVTGYQKVKPGAKVNPSEWQPSSRGSR</sequence>
<gene>
    <name evidence="8" type="ORF">RJ41_12010</name>
</gene>
<evidence type="ECO:0000313" key="8">
    <source>
        <dbReference type="EMBL" id="KHT51352.1"/>
    </source>
</evidence>
<evidence type="ECO:0000256" key="3">
    <source>
        <dbReference type="SAM" id="Coils"/>
    </source>
</evidence>
<evidence type="ECO:0000259" key="4">
    <source>
        <dbReference type="Pfam" id="PF25876"/>
    </source>
</evidence>
<feature type="domain" description="Multidrug resistance protein MdtA-like C-terminal permuted SH3" evidence="7">
    <location>
        <begin position="299"/>
        <end position="361"/>
    </location>
</feature>
<dbReference type="AlphaFoldDB" id="A0A0B3Y6U2"/>
<dbReference type="PANTHER" id="PTHR30158:SF3">
    <property type="entry name" value="MULTIDRUG EFFLUX PUMP SUBUNIT ACRA-RELATED"/>
    <property type="match status" value="1"/>
</dbReference>
<comment type="subcellular location">
    <subcellularLocation>
        <location evidence="1">Cell inner membrane</location>
        <topology evidence="1">Lipid-anchor</topology>
    </subcellularLocation>
</comment>
<dbReference type="InterPro" id="IPR058627">
    <property type="entry name" value="MdtA-like_C"/>
</dbReference>
<comment type="similarity">
    <text evidence="2">Belongs to the membrane fusion protein (MFP) (TC 8.A.1) family.</text>
</comment>
<name>A0A0B3Y6U2_9ALTE</name>
<dbReference type="InterPro" id="IPR058625">
    <property type="entry name" value="MdtA-like_BSH"/>
</dbReference>
<evidence type="ECO:0000256" key="1">
    <source>
        <dbReference type="ARBA" id="ARBA00004519"/>
    </source>
</evidence>
<dbReference type="NCBIfam" id="TIGR01730">
    <property type="entry name" value="RND_mfp"/>
    <property type="match status" value="1"/>
</dbReference>
<dbReference type="Proteomes" id="UP000031197">
    <property type="component" value="Unassembled WGS sequence"/>
</dbReference>
<dbReference type="Pfam" id="PF25967">
    <property type="entry name" value="RND-MFP_C"/>
    <property type="match status" value="1"/>
</dbReference>
<feature type="domain" description="Multidrug resistance protein MdtA-like barrel-sandwich hybrid" evidence="5">
    <location>
        <begin position="64"/>
        <end position="207"/>
    </location>
</feature>
<reference evidence="8 9" key="1">
    <citation type="submission" date="2014-12" db="EMBL/GenBank/DDBJ databases">
        <title>Genome sequencing of Alteromonas marina AD001.</title>
        <authorList>
            <person name="Adrian T.G.S."/>
            <person name="Chan K.G."/>
        </authorList>
    </citation>
    <scope>NUCLEOTIDE SEQUENCE [LARGE SCALE GENOMIC DNA]</scope>
    <source>
        <strain evidence="8 9">AD001</strain>
    </source>
</reference>
<comment type="caution">
    <text evidence="8">The sequence shown here is derived from an EMBL/GenBank/DDBJ whole genome shotgun (WGS) entry which is preliminary data.</text>
</comment>
<dbReference type="GO" id="GO:0005886">
    <property type="term" value="C:plasma membrane"/>
    <property type="evidence" value="ECO:0007669"/>
    <property type="project" value="TreeGrafter"/>
</dbReference>
<proteinExistence type="inferred from homology"/>
<dbReference type="PANTHER" id="PTHR30158">
    <property type="entry name" value="ACRA/E-RELATED COMPONENT OF DRUG EFFLUX TRANSPORTER"/>
    <property type="match status" value="1"/>
</dbReference>
<feature type="domain" description="Multidrug resistance protein MdtA-like alpha-helical hairpin" evidence="4">
    <location>
        <begin position="104"/>
        <end position="174"/>
    </location>
</feature>
<dbReference type="InterPro" id="IPR006143">
    <property type="entry name" value="RND_pump_MFP"/>
</dbReference>
<dbReference type="Pfam" id="PF25917">
    <property type="entry name" value="BSH_RND"/>
    <property type="match status" value="1"/>
</dbReference>
<feature type="coiled-coil region" evidence="3">
    <location>
        <begin position="105"/>
        <end position="132"/>
    </location>
</feature>
<evidence type="ECO:0000313" key="9">
    <source>
        <dbReference type="Proteomes" id="UP000031197"/>
    </source>
</evidence>
<evidence type="ECO:0000259" key="6">
    <source>
        <dbReference type="Pfam" id="PF25944"/>
    </source>
</evidence>
<dbReference type="SUPFAM" id="SSF111369">
    <property type="entry name" value="HlyD-like secretion proteins"/>
    <property type="match status" value="1"/>
</dbReference>
<keyword evidence="3" id="KW-0175">Coiled coil</keyword>
<dbReference type="RefSeq" id="WP_039221020.1">
    <property type="nucleotide sequence ID" value="NZ_JWLW01000019.1"/>
</dbReference>
<dbReference type="GO" id="GO:0022857">
    <property type="term" value="F:transmembrane transporter activity"/>
    <property type="evidence" value="ECO:0007669"/>
    <property type="project" value="InterPro"/>
</dbReference>
<dbReference type="Gene3D" id="1.10.287.470">
    <property type="entry name" value="Helix hairpin bin"/>
    <property type="match status" value="1"/>
</dbReference>